<dbReference type="Gene3D" id="1.20.5.220">
    <property type="match status" value="1"/>
</dbReference>
<comment type="caution">
    <text evidence="2">The sequence shown here is derived from an EMBL/GenBank/DDBJ whole genome shotgun (WGS) entry which is preliminary data.</text>
</comment>
<feature type="transmembrane region" description="Helical" evidence="1">
    <location>
        <begin position="18"/>
        <end position="37"/>
    </location>
</feature>
<dbReference type="InterPro" id="IPR029027">
    <property type="entry name" value="Single_a-helix_sf"/>
</dbReference>
<dbReference type="GO" id="GO:0006122">
    <property type="term" value="P:mitochondrial electron transport, ubiquinol to cytochrome c"/>
    <property type="evidence" value="ECO:0007669"/>
    <property type="project" value="InterPro"/>
</dbReference>
<dbReference type="InterPro" id="IPR015089">
    <property type="entry name" value="UQCR"/>
</dbReference>
<keyword evidence="1" id="KW-0472">Membrane</keyword>
<keyword evidence="1" id="KW-1133">Transmembrane helix</keyword>
<name>A0A1D1VRY9_RAMVA</name>
<organism evidence="2 3">
    <name type="scientific">Ramazzottius varieornatus</name>
    <name type="common">Water bear</name>
    <name type="synonym">Tardigrade</name>
    <dbReference type="NCBI Taxonomy" id="947166"/>
    <lineage>
        <taxon>Eukaryota</taxon>
        <taxon>Metazoa</taxon>
        <taxon>Ecdysozoa</taxon>
        <taxon>Tardigrada</taxon>
        <taxon>Eutardigrada</taxon>
        <taxon>Parachela</taxon>
        <taxon>Hypsibioidea</taxon>
        <taxon>Ramazzottiidae</taxon>
        <taxon>Ramazzottius</taxon>
    </lineage>
</organism>
<dbReference type="GO" id="GO:0005743">
    <property type="term" value="C:mitochondrial inner membrane"/>
    <property type="evidence" value="ECO:0007669"/>
    <property type="project" value="TreeGrafter"/>
</dbReference>
<dbReference type="STRING" id="947166.A0A1D1VRY9"/>
<reference evidence="2 3" key="1">
    <citation type="journal article" date="2016" name="Nat. Commun.">
        <title>Extremotolerant tardigrade genome and improved radiotolerance of human cultured cells by tardigrade-unique protein.</title>
        <authorList>
            <person name="Hashimoto T."/>
            <person name="Horikawa D.D."/>
            <person name="Saito Y."/>
            <person name="Kuwahara H."/>
            <person name="Kozuka-Hata H."/>
            <person name="Shin-I T."/>
            <person name="Minakuchi Y."/>
            <person name="Ohishi K."/>
            <person name="Motoyama A."/>
            <person name="Aizu T."/>
            <person name="Enomoto A."/>
            <person name="Kondo K."/>
            <person name="Tanaka S."/>
            <person name="Hara Y."/>
            <person name="Koshikawa S."/>
            <person name="Sagara H."/>
            <person name="Miura T."/>
            <person name="Yokobori S."/>
            <person name="Miyagawa K."/>
            <person name="Suzuki Y."/>
            <person name="Kubo T."/>
            <person name="Oyama M."/>
            <person name="Kohara Y."/>
            <person name="Fujiyama A."/>
            <person name="Arakawa K."/>
            <person name="Katayama T."/>
            <person name="Toyoda A."/>
            <person name="Kunieda T."/>
        </authorList>
    </citation>
    <scope>NUCLEOTIDE SEQUENCE [LARGE SCALE GENOMIC DNA]</scope>
    <source>
        <strain evidence="2 3">YOKOZUNA-1</strain>
    </source>
</reference>
<dbReference type="Proteomes" id="UP000186922">
    <property type="component" value="Unassembled WGS sequence"/>
</dbReference>
<accession>A0A1D1VRY9</accession>
<evidence type="ECO:0000313" key="2">
    <source>
        <dbReference type="EMBL" id="GAV02498.1"/>
    </source>
</evidence>
<sequence>MSMIAKFVGPRYMELAKAWTPSLMAFGAAGGLLGLYLTDWKVITQYIPLYGGKYKETRDI</sequence>
<keyword evidence="3" id="KW-1185">Reference proteome</keyword>
<evidence type="ECO:0000313" key="3">
    <source>
        <dbReference type="Proteomes" id="UP000186922"/>
    </source>
</evidence>
<dbReference type="AlphaFoldDB" id="A0A1D1VRY9"/>
<dbReference type="FunFam" id="1.20.5.220:FF:000005">
    <property type="entry name" value="cytochrome b-c1 complex subunit 10"/>
    <property type="match status" value="1"/>
</dbReference>
<dbReference type="EMBL" id="BDGG01000008">
    <property type="protein sequence ID" value="GAV02498.1"/>
    <property type="molecule type" value="Genomic_DNA"/>
</dbReference>
<protein>
    <submittedName>
        <fullName evidence="2">Uncharacterized protein</fullName>
    </submittedName>
</protein>
<gene>
    <name evidence="2" type="primary">RvY_13057-1</name>
    <name evidence="2" type="synonym">RvY_13057.1</name>
    <name evidence="2" type="ORF">RvY_13057</name>
</gene>
<dbReference type="PANTHER" id="PTHR15420">
    <property type="entry name" value="UBIQUINOL-CYTOCHROME C REDUCTASE COMPLEX 6.4 KD PROTEIN"/>
    <property type="match status" value="1"/>
</dbReference>
<proteinExistence type="predicted"/>
<evidence type="ECO:0000256" key="1">
    <source>
        <dbReference type="SAM" id="Phobius"/>
    </source>
</evidence>
<dbReference type="SUPFAM" id="SSF81518">
    <property type="entry name" value="Subunit XI (6.4 kDa protein) of cytochrome bc1 complex (Ubiquinol-cytochrome c reductase)"/>
    <property type="match status" value="1"/>
</dbReference>
<dbReference type="PANTHER" id="PTHR15420:SF2">
    <property type="entry name" value="CYTOCHROME B-C1 COMPLEX SUBUNIT 10"/>
    <property type="match status" value="1"/>
</dbReference>
<dbReference type="Pfam" id="PF08997">
    <property type="entry name" value="UCR_6-4kD"/>
    <property type="match status" value="1"/>
</dbReference>
<keyword evidence="1" id="KW-0812">Transmembrane</keyword>